<keyword evidence="2" id="KW-0732">Signal</keyword>
<evidence type="ECO:0000313" key="3">
    <source>
        <dbReference type="EMBL" id="RQH08860.1"/>
    </source>
</evidence>
<dbReference type="RefSeq" id="WP_124149559.1">
    <property type="nucleotide sequence ID" value="NZ_RQIS01000002.1"/>
</dbReference>
<reference evidence="3 4" key="1">
    <citation type="submission" date="2018-11" db="EMBL/GenBank/DDBJ databases">
        <title>Paraburkholderia sp. DHOA04, isolated from soil.</title>
        <authorList>
            <person name="Gao Z.-H."/>
            <person name="Qiu L.-H."/>
            <person name="Fu J.-C."/>
        </authorList>
    </citation>
    <scope>NUCLEOTIDE SEQUENCE [LARGE SCALE GENOMIC DNA]</scope>
    <source>
        <strain evidence="3 4">DHOA04</strain>
    </source>
</reference>
<evidence type="ECO:0000256" key="2">
    <source>
        <dbReference type="SAM" id="SignalP"/>
    </source>
</evidence>
<feature type="signal peptide" evidence="2">
    <location>
        <begin position="1"/>
        <end position="21"/>
    </location>
</feature>
<protein>
    <submittedName>
        <fullName evidence="3">Uncharacterized protein</fullName>
    </submittedName>
</protein>
<organism evidence="3 4">
    <name type="scientific">Paraburkholderia dinghuensis</name>
    <dbReference type="NCBI Taxonomy" id="2305225"/>
    <lineage>
        <taxon>Bacteria</taxon>
        <taxon>Pseudomonadati</taxon>
        <taxon>Pseudomonadota</taxon>
        <taxon>Betaproteobacteria</taxon>
        <taxon>Burkholderiales</taxon>
        <taxon>Burkholderiaceae</taxon>
        <taxon>Paraburkholderia</taxon>
    </lineage>
</organism>
<feature type="region of interest" description="Disordered" evidence="1">
    <location>
        <begin position="25"/>
        <end position="61"/>
    </location>
</feature>
<comment type="caution">
    <text evidence="3">The sequence shown here is derived from an EMBL/GenBank/DDBJ whole genome shotgun (WGS) entry which is preliminary data.</text>
</comment>
<accession>A0A3N6Q1J0</accession>
<name>A0A3N6Q1J0_9BURK</name>
<feature type="compositionally biased region" description="Polar residues" evidence="1">
    <location>
        <begin position="32"/>
        <end position="51"/>
    </location>
</feature>
<evidence type="ECO:0000313" key="4">
    <source>
        <dbReference type="Proteomes" id="UP000272778"/>
    </source>
</evidence>
<keyword evidence="4" id="KW-1185">Reference proteome</keyword>
<sequence length="73" mass="7341">MKYVKIAVLACSLFAAAAAQAQNEAPAASVPPQGTQTAASHAVATPSQGENSKPARKDDCVGPAGFCITYFGS</sequence>
<proteinExistence type="predicted"/>
<evidence type="ECO:0000256" key="1">
    <source>
        <dbReference type="SAM" id="MobiDB-lite"/>
    </source>
</evidence>
<dbReference type="EMBL" id="RQIS01000002">
    <property type="protein sequence ID" value="RQH08860.1"/>
    <property type="molecule type" value="Genomic_DNA"/>
</dbReference>
<feature type="chain" id="PRO_5017992566" evidence="2">
    <location>
        <begin position="22"/>
        <end position="73"/>
    </location>
</feature>
<dbReference type="Proteomes" id="UP000272778">
    <property type="component" value="Unassembled WGS sequence"/>
</dbReference>
<dbReference type="AlphaFoldDB" id="A0A3N6Q1J0"/>
<dbReference type="OrthoDB" id="9112746at2"/>
<gene>
    <name evidence="3" type="ORF">D1Y85_02975</name>
</gene>